<keyword evidence="1" id="KW-0472">Membrane</keyword>
<keyword evidence="1" id="KW-1133">Transmembrane helix</keyword>
<name>A0A941IMC8_9ACTN</name>
<feature type="transmembrane region" description="Helical" evidence="1">
    <location>
        <begin position="251"/>
        <end position="274"/>
    </location>
</feature>
<dbReference type="EMBL" id="JAGSOG010000015">
    <property type="protein sequence ID" value="MBR7832709.1"/>
    <property type="molecule type" value="Genomic_DNA"/>
</dbReference>
<sequence length="381" mass="40981">MVGPQDVSPGPEGIPAGLATYMSGHVDRRRLAFERTLVSLAERGWLEITPGDAASSTARLLPAPGTDRLPRSEVLVLDRVRACSRAMPTVPLAVLLDFGEDRHNWMRGFAKALSAEAVAAGLTRRRIRKVLRYPLALLPAVAAGVLGAAADTANRAGGAMGAGLLTFLFALLVTAVLTAALPTPYGREVAAWARTEAAEPQALPPSAPQALLEKDGTPLPAGQAWSSFTGRWRVVTVGPFTRPARGRPRRLLGSFFSTLIITVPCTAVGLLGLHGVRGDLVALAPATLFVLGTLFWLPAYLSRRPYARRVVYRGQLVKKWTQPDDQSEDQSLHCCSVDGGGEEAASYIVPRDLYKKLGVGDLVEVRYSPRWQVLRGIRRLG</sequence>
<dbReference type="AlphaFoldDB" id="A0A941IMC8"/>
<comment type="caution">
    <text evidence="2">The sequence shown here is derived from an EMBL/GenBank/DDBJ whole genome shotgun (WGS) entry which is preliminary data.</text>
</comment>
<proteinExistence type="predicted"/>
<accession>A0A941IMC8</accession>
<evidence type="ECO:0008006" key="4">
    <source>
        <dbReference type="Google" id="ProtNLM"/>
    </source>
</evidence>
<keyword evidence="1" id="KW-0812">Transmembrane</keyword>
<reference evidence="2" key="1">
    <citation type="submission" date="2021-04" db="EMBL/GenBank/DDBJ databases">
        <title>Genome based classification of Actinospica acidithermotolerans sp. nov., an actinobacterium isolated from an Indonesian hot spring.</title>
        <authorList>
            <person name="Kusuma A.B."/>
            <person name="Putra K.E."/>
            <person name="Nafisah S."/>
            <person name="Loh J."/>
            <person name="Nouioui I."/>
            <person name="Goodfellow M."/>
        </authorList>
    </citation>
    <scope>NUCLEOTIDE SEQUENCE</scope>
    <source>
        <strain evidence="2">CSCA 57</strain>
    </source>
</reference>
<feature type="transmembrane region" description="Helical" evidence="1">
    <location>
        <begin position="156"/>
        <end position="181"/>
    </location>
</feature>
<gene>
    <name evidence="2" type="ORF">KDL01_05525</name>
</gene>
<evidence type="ECO:0000313" key="2">
    <source>
        <dbReference type="EMBL" id="MBR7832709.1"/>
    </source>
</evidence>
<feature type="transmembrane region" description="Helical" evidence="1">
    <location>
        <begin position="280"/>
        <end position="301"/>
    </location>
</feature>
<dbReference type="RefSeq" id="WP_212527234.1">
    <property type="nucleotide sequence ID" value="NZ_JAGSOG010000015.1"/>
</dbReference>
<evidence type="ECO:0000313" key="3">
    <source>
        <dbReference type="Proteomes" id="UP000675781"/>
    </source>
</evidence>
<protein>
    <recommendedName>
        <fullName evidence="4">DUF2207 domain-containing protein</fullName>
    </recommendedName>
</protein>
<dbReference type="Proteomes" id="UP000675781">
    <property type="component" value="Unassembled WGS sequence"/>
</dbReference>
<feature type="transmembrane region" description="Helical" evidence="1">
    <location>
        <begin position="130"/>
        <end position="150"/>
    </location>
</feature>
<evidence type="ECO:0000256" key="1">
    <source>
        <dbReference type="SAM" id="Phobius"/>
    </source>
</evidence>
<organism evidence="2 3">
    <name type="scientific">Actinospica durhamensis</name>
    <dbReference type="NCBI Taxonomy" id="1508375"/>
    <lineage>
        <taxon>Bacteria</taxon>
        <taxon>Bacillati</taxon>
        <taxon>Actinomycetota</taxon>
        <taxon>Actinomycetes</taxon>
        <taxon>Catenulisporales</taxon>
        <taxon>Actinospicaceae</taxon>
        <taxon>Actinospica</taxon>
    </lineage>
</organism>
<keyword evidence="3" id="KW-1185">Reference proteome</keyword>